<protein>
    <recommendedName>
        <fullName evidence="4">FRIGIDA-like protein</fullName>
    </recommendedName>
</protein>
<feature type="region of interest" description="Disordered" evidence="6">
    <location>
        <begin position="121"/>
        <end position="150"/>
    </location>
</feature>
<keyword evidence="4" id="KW-0217">Developmental protein</keyword>
<comment type="caution">
    <text evidence="7">The sequence shown here is derived from an EMBL/GenBank/DDBJ whole genome shotgun (WGS) entry which is preliminary data.</text>
</comment>
<evidence type="ECO:0000256" key="4">
    <source>
        <dbReference type="RuleBase" id="RU364012"/>
    </source>
</evidence>
<feature type="region of interest" description="Disordered" evidence="6">
    <location>
        <begin position="542"/>
        <end position="574"/>
    </location>
</feature>
<dbReference type="AlphaFoldDB" id="A0AAV9DFN8"/>
<comment type="similarity">
    <text evidence="1 4">Belongs to the Frigida family.</text>
</comment>
<evidence type="ECO:0000256" key="1">
    <source>
        <dbReference type="ARBA" id="ARBA00008956"/>
    </source>
</evidence>
<proteinExistence type="inferred from homology"/>
<keyword evidence="5" id="KW-0175">Coiled coil</keyword>
<dbReference type="GO" id="GO:0009908">
    <property type="term" value="P:flower development"/>
    <property type="evidence" value="ECO:0007669"/>
    <property type="project" value="UniProtKB-KW"/>
</dbReference>
<name>A0AAV9DFN8_ACOCL</name>
<dbReference type="Pfam" id="PF07899">
    <property type="entry name" value="Frigida"/>
    <property type="match status" value="1"/>
</dbReference>
<keyword evidence="8" id="KW-1185">Reference proteome</keyword>
<keyword evidence="2 4" id="KW-0221">Differentiation</keyword>
<feature type="coiled-coil region" evidence="5">
    <location>
        <begin position="48"/>
        <end position="78"/>
    </location>
</feature>
<evidence type="ECO:0000313" key="8">
    <source>
        <dbReference type="Proteomes" id="UP001180020"/>
    </source>
</evidence>
<sequence>MMDIDKQTTDMDVESSDSLVEQLGKAFVEFESHRLASSGHIMPWEEMREHFHNIEKSLKKRLEELEEKENAFKSIQAESRAMLTDREAAVAAKEQNSLDRIQELKDAAVDAILEARKKCKVESPEPVDVEDDNKEKKVSNNSNDDLDAPISAPEEVKSLSHELKQICERMDAKDLLRYISNNQKNSAAVHDQIPVALKCVAEPAHLVLDTLEGFYPPHETTPEGEKINPTLQTLRRACLLLIESAGSLFMVSEANANHPLSSEAKQRAKAIADEWKPKLADVGTDATNGSSLETQVFLQLLASFGIASEYDEDELCKLVIAISRRRQTAELCRSLGLTHKMPDVVQALINSGKQIDAVHISQAFKLAEKFPPVPLLKAYLKDLRRSLQGKGGDGGADGEQNANFQELGALKAIIKCVEEYKLKAEYPLEPLHKRVVQLEKVKADRKADKKRTAREASKFQAKMPRAAGAHFPSFAPVAPAPPLGNRQPQPPTYFDEREMYMRGSERYPPIVPQPTYNYETQNHAASYGQYSQQQQANTQMSYYYPEERASVPPYPSSSSYADYTGAPRSHQSYM</sequence>
<evidence type="ECO:0000313" key="7">
    <source>
        <dbReference type="EMBL" id="KAK1299756.1"/>
    </source>
</evidence>
<evidence type="ECO:0000256" key="5">
    <source>
        <dbReference type="SAM" id="Coils"/>
    </source>
</evidence>
<reference evidence="7" key="1">
    <citation type="journal article" date="2023" name="Nat. Commun.">
        <title>Diploid and tetraploid genomes of Acorus and the evolution of monocots.</title>
        <authorList>
            <person name="Ma L."/>
            <person name="Liu K.W."/>
            <person name="Li Z."/>
            <person name="Hsiao Y.Y."/>
            <person name="Qi Y."/>
            <person name="Fu T."/>
            <person name="Tang G.D."/>
            <person name="Zhang D."/>
            <person name="Sun W.H."/>
            <person name="Liu D.K."/>
            <person name="Li Y."/>
            <person name="Chen G.Z."/>
            <person name="Liu X.D."/>
            <person name="Liao X.Y."/>
            <person name="Jiang Y.T."/>
            <person name="Yu X."/>
            <person name="Hao Y."/>
            <person name="Huang J."/>
            <person name="Zhao X.W."/>
            <person name="Ke S."/>
            <person name="Chen Y.Y."/>
            <person name="Wu W.L."/>
            <person name="Hsu J.L."/>
            <person name="Lin Y.F."/>
            <person name="Huang M.D."/>
            <person name="Li C.Y."/>
            <person name="Huang L."/>
            <person name="Wang Z.W."/>
            <person name="Zhao X."/>
            <person name="Zhong W.Y."/>
            <person name="Peng D.H."/>
            <person name="Ahmad S."/>
            <person name="Lan S."/>
            <person name="Zhang J.S."/>
            <person name="Tsai W.C."/>
            <person name="Van de Peer Y."/>
            <person name="Liu Z.J."/>
        </authorList>
    </citation>
    <scope>NUCLEOTIDE SEQUENCE</scope>
    <source>
        <strain evidence="7">CP</strain>
    </source>
</reference>
<dbReference type="GO" id="GO:0030154">
    <property type="term" value="P:cell differentiation"/>
    <property type="evidence" value="ECO:0007669"/>
    <property type="project" value="UniProtKB-KW"/>
</dbReference>
<evidence type="ECO:0000256" key="6">
    <source>
        <dbReference type="SAM" id="MobiDB-lite"/>
    </source>
</evidence>
<organism evidence="7 8">
    <name type="scientific">Acorus calamus</name>
    <name type="common">Sweet flag</name>
    <dbReference type="NCBI Taxonomy" id="4465"/>
    <lineage>
        <taxon>Eukaryota</taxon>
        <taxon>Viridiplantae</taxon>
        <taxon>Streptophyta</taxon>
        <taxon>Embryophyta</taxon>
        <taxon>Tracheophyta</taxon>
        <taxon>Spermatophyta</taxon>
        <taxon>Magnoliopsida</taxon>
        <taxon>Liliopsida</taxon>
        <taxon>Acoraceae</taxon>
        <taxon>Acorus</taxon>
    </lineage>
</organism>
<dbReference type="InterPro" id="IPR012474">
    <property type="entry name" value="Frigida"/>
</dbReference>
<reference evidence="7" key="2">
    <citation type="submission" date="2023-06" db="EMBL/GenBank/DDBJ databases">
        <authorList>
            <person name="Ma L."/>
            <person name="Liu K.-W."/>
            <person name="Li Z."/>
            <person name="Hsiao Y.-Y."/>
            <person name="Qi Y."/>
            <person name="Fu T."/>
            <person name="Tang G."/>
            <person name="Zhang D."/>
            <person name="Sun W.-H."/>
            <person name="Liu D.-K."/>
            <person name="Li Y."/>
            <person name="Chen G.-Z."/>
            <person name="Liu X.-D."/>
            <person name="Liao X.-Y."/>
            <person name="Jiang Y.-T."/>
            <person name="Yu X."/>
            <person name="Hao Y."/>
            <person name="Huang J."/>
            <person name="Zhao X.-W."/>
            <person name="Ke S."/>
            <person name="Chen Y.-Y."/>
            <person name="Wu W.-L."/>
            <person name="Hsu J.-L."/>
            <person name="Lin Y.-F."/>
            <person name="Huang M.-D."/>
            <person name="Li C.-Y."/>
            <person name="Huang L."/>
            <person name="Wang Z.-W."/>
            <person name="Zhao X."/>
            <person name="Zhong W.-Y."/>
            <person name="Peng D.-H."/>
            <person name="Ahmad S."/>
            <person name="Lan S."/>
            <person name="Zhang J.-S."/>
            <person name="Tsai W.-C."/>
            <person name="Van De Peer Y."/>
            <person name="Liu Z.-J."/>
        </authorList>
    </citation>
    <scope>NUCLEOTIDE SEQUENCE</scope>
    <source>
        <strain evidence="7">CP</strain>
        <tissue evidence="7">Leaves</tissue>
    </source>
</reference>
<keyword evidence="3 4" id="KW-0287">Flowering</keyword>
<dbReference type="Proteomes" id="UP001180020">
    <property type="component" value="Unassembled WGS sequence"/>
</dbReference>
<evidence type="ECO:0000256" key="2">
    <source>
        <dbReference type="ARBA" id="ARBA00022782"/>
    </source>
</evidence>
<dbReference type="PANTHER" id="PTHR31791:SF41">
    <property type="entry name" value="FRIGIDA-LIKE PROTEIN"/>
    <property type="match status" value="1"/>
</dbReference>
<accession>A0AAV9DFN8</accession>
<gene>
    <name evidence="7" type="ORF">QJS10_CPB13g00468</name>
</gene>
<evidence type="ECO:0000256" key="3">
    <source>
        <dbReference type="ARBA" id="ARBA00023089"/>
    </source>
</evidence>
<dbReference type="EMBL" id="JAUJYO010000013">
    <property type="protein sequence ID" value="KAK1299756.1"/>
    <property type="molecule type" value="Genomic_DNA"/>
</dbReference>
<dbReference type="PANTHER" id="PTHR31791">
    <property type="entry name" value="FRIGIDA-LIKE PROTEIN 3-RELATED"/>
    <property type="match status" value="1"/>
</dbReference>